<evidence type="ECO:0000313" key="1">
    <source>
        <dbReference type="EMBL" id="KIP11745.1"/>
    </source>
</evidence>
<dbReference type="OrthoDB" id="3155440at2759"/>
<name>A0A0C3SFA5_PHLG1</name>
<dbReference type="HOGENOM" id="CLU_020999_1_1_1"/>
<dbReference type="InterPro" id="IPR032675">
    <property type="entry name" value="LRR_dom_sf"/>
</dbReference>
<feature type="non-terminal residue" evidence="1">
    <location>
        <position position="323"/>
    </location>
</feature>
<dbReference type="Proteomes" id="UP000053257">
    <property type="component" value="Unassembled WGS sequence"/>
</dbReference>
<sequence>MPELTLVEDRFQPAGSPPPSACSASATLAPTGLFAVAPGATKAPMTPYVVLTRVFEIGACATLHERGLPFALLVSQVCRHWRNVATHAPSVWCAIPVHPLRGGLTGHFISRAGLCTSLSLYFHVVSEWNLDKTLDFLFRAVHVPRIRELRIHVYHRSTSVSVFIWRLGRTIDLPRLAHLELSWSQEAEGHYLGNLPPLLNTNPSADLTSVVLRGALFPLQSLALRNMKSLTLAAPSQVIAPLSYADFRDLLSACPALEHLKLDGLFPVLTHGVQYPTIALPTLAALELVMKHDRTPVVALKNDPSYLADFFALLSAPSAHTLA</sequence>
<dbReference type="AlphaFoldDB" id="A0A0C3SFA5"/>
<accession>A0A0C3SFA5</accession>
<organism evidence="1 2">
    <name type="scientific">Phlebiopsis gigantea (strain 11061_1 CR5-6)</name>
    <name type="common">White-rot fungus</name>
    <name type="synonym">Peniophora gigantea</name>
    <dbReference type="NCBI Taxonomy" id="745531"/>
    <lineage>
        <taxon>Eukaryota</taxon>
        <taxon>Fungi</taxon>
        <taxon>Dikarya</taxon>
        <taxon>Basidiomycota</taxon>
        <taxon>Agaricomycotina</taxon>
        <taxon>Agaricomycetes</taxon>
        <taxon>Polyporales</taxon>
        <taxon>Phanerochaetaceae</taxon>
        <taxon>Phlebiopsis</taxon>
    </lineage>
</organism>
<evidence type="ECO:0008006" key="3">
    <source>
        <dbReference type="Google" id="ProtNLM"/>
    </source>
</evidence>
<evidence type="ECO:0000313" key="2">
    <source>
        <dbReference type="Proteomes" id="UP000053257"/>
    </source>
</evidence>
<dbReference type="Gene3D" id="3.80.10.10">
    <property type="entry name" value="Ribonuclease Inhibitor"/>
    <property type="match status" value="1"/>
</dbReference>
<reference evidence="1 2" key="1">
    <citation type="journal article" date="2014" name="PLoS Genet.">
        <title>Analysis of the Phlebiopsis gigantea genome, transcriptome and secretome provides insight into its pioneer colonization strategies of wood.</title>
        <authorList>
            <person name="Hori C."/>
            <person name="Ishida T."/>
            <person name="Igarashi K."/>
            <person name="Samejima M."/>
            <person name="Suzuki H."/>
            <person name="Master E."/>
            <person name="Ferreira P."/>
            <person name="Ruiz-Duenas F.J."/>
            <person name="Held B."/>
            <person name="Canessa P."/>
            <person name="Larrondo L.F."/>
            <person name="Schmoll M."/>
            <person name="Druzhinina I.S."/>
            <person name="Kubicek C.P."/>
            <person name="Gaskell J.A."/>
            <person name="Kersten P."/>
            <person name="St John F."/>
            <person name="Glasner J."/>
            <person name="Sabat G."/>
            <person name="Splinter BonDurant S."/>
            <person name="Syed K."/>
            <person name="Yadav J."/>
            <person name="Mgbeahuruike A.C."/>
            <person name="Kovalchuk A."/>
            <person name="Asiegbu F.O."/>
            <person name="Lackner G."/>
            <person name="Hoffmeister D."/>
            <person name="Rencoret J."/>
            <person name="Gutierrez A."/>
            <person name="Sun H."/>
            <person name="Lindquist E."/>
            <person name="Barry K."/>
            <person name="Riley R."/>
            <person name="Grigoriev I.V."/>
            <person name="Henrissat B."/>
            <person name="Kues U."/>
            <person name="Berka R.M."/>
            <person name="Martinez A.T."/>
            <person name="Covert S.F."/>
            <person name="Blanchette R.A."/>
            <person name="Cullen D."/>
        </authorList>
    </citation>
    <scope>NUCLEOTIDE SEQUENCE [LARGE SCALE GENOMIC DNA]</scope>
    <source>
        <strain evidence="1 2">11061_1 CR5-6</strain>
    </source>
</reference>
<proteinExistence type="predicted"/>
<protein>
    <recommendedName>
        <fullName evidence="3">F-box domain-containing protein</fullName>
    </recommendedName>
</protein>
<dbReference type="STRING" id="745531.A0A0C3SFA5"/>
<dbReference type="EMBL" id="KN840444">
    <property type="protein sequence ID" value="KIP11745.1"/>
    <property type="molecule type" value="Genomic_DNA"/>
</dbReference>
<keyword evidence="2" id="KW-1185">Reference proteome</keyword>
<gene>
    <name evidence="1" type="ORF">PHLGIDRAFT_114320</name>
</gene>